<evidence type="ECO:0000313" key="3">
    <source>
        <dbReference type="EMBL" id="UOE43023.1"/>
    </source>
</evidence>
<feature type="domain" description="HNH nuclease" evidence="2">
    <location>
        <begin position="378"/>
        <end position="430"/>
    </location>
</feature>
<sequence>MSTAALLTRPDSAVPATPDERSPYAIAQDSLGALVDTVVHAARVEAMHQAMQLDLIRLAIEVAARAEVAFTSPRLSSTRRREIARRSIIAELATAMHLPEQTVARLADEGWALAERLPETFEGMRRGEFSLAHARVAIDQSDGLAPEALARFDHEISALAGTMTAATLRRRARRLREQLTAETLHDRHRAALAERRIELEPARDGMAWLHAFLPATEALLIHDRLTRFAAACDPSRVASVEAGSGSPERSSSVDAVASGTRSAGATAPSIVAGPRGSDTSRTLDQRRADAFRDLLIDGRTDGGVTGRSIAPTVAVTVPVLTLLGARDEPATLDGYGPIDADTARRLATHAPSFTRILTHPVTGAVLDVDRRSYRPPAELATWVRLRDETCRFPGCNRSARGCDLDHTVAWVDGGRTAHDNLAHLCSAHHHLKHESSWSVRAIGDGALEWRSPSGRRHTTVPAVSIERGSSGRPHSVPHGVPPSGPDDGPHGAAQPRLHPGSPPGGPPARAGSPDQSDPPPF</sequence>
<reference evidence="3 4" key="1">
    <citation type="submission" date="2022-03" db="EMBL/GenBank/DDBJ databases">
        <title>Mucilaginibacter sp. isolated from the gut of Protaetia brevitarsis seulensis larvae.</title>
        <authorList>
            <person name="Won M."/>
            <person name="Kim S.-J."/>
            <person name="Kwon S.-W."/>
        </authorList>
    </citation>
    <scope>NUCLEOTIDE SEQUENCE [LARGE SCALE GENOMIC DNA]</scope>
    <source>
        <strain evidence="3 4">CFWR-12</strain>
    </source>
</reference>
<name>A0ABY4BV08_9MICO</name>
<dbReference type="RefSeq" id="WP_243553987.1">
    <property type="nucleotide sequence ID" value="NZ_CP094528.1"/>
</dbReference>
<protein>
    <submittedName>
        <fullName evidence="3">HNH endonuclease</fullName>
    </submittedName>
</protein>
<dbReference type="GO" id="GO:0004519">
    <property type="term" value="F:endonuclease activity"/>
    <property type="evidence" value="ECO:0007669"/>
    <property type="project" value="UniProtKB-KW"/>
</dbReference>
<keyword evidence="3" id="KW-0540">Nuclease</keyword>
<keyword evidence="4" id="KW-1185">Reference proteome</keyword>
<dbReference type="EMBL" id="CP094528">
    <property type="protein sequence ID" value="UOE43023.1"/>
    <property type="molecule type" value="Genomic_DNA"/>
</dbReference>
<dbReference type="Pfam" id="PF02720">
    <property type="entry name" value="DUF222"/>
    <property type="match status" value="1"/>
</dbReference>
<evidence type="ECO:0000259" key="2">
    <source>
        <dbReference type="SMART" id="SM00507"/>
    </source>
</evidence>
<dbReference type="InterPro" id="IPR003870">
    <property type="entry name" value="DUF222"/>
</dbReference>
<dbReference type="Gene3D" id="1.10.30.50">
    <property type="match status" value="1"/>
</dbReference>
<feature type="region of interest" description="Disordered" evidence="1">
    <location>
        <begin position="448"/>
        <end position="521"/>
    </location>
</feature>
<proteinExistence type="predicted"/>
<feature type="region of interest" description="Disordered" evidence="1">
    <location>
        <begin position="1"/>
        <end position="20"/>
    </location>
</feature>
<keyword evidence="3" id="KW-0378">Hydrolase</keyword>
<keyword evidence="3" id="KW-0255">Endonuclease</keyword>
<evidence type="ECO:0000313" key="4">
    <source>
        <dbReference type="Proteomes" id="UP000832097"/>
    </source>
</evidence>
<feature type="compositionally biased region" description="Polar residues" evidence="1">
    <location>
        <begin position="247"/>
        <end position="263"/>
    </location>
</feature>
<gene>
    <name evidence="3" type="ORF">MTO99_12590</name>
</gene>
<evidence type="ECO:0000256" key="1">
    <source>
        <dbReference type="SAM" id="MobiDB-lite"/>
    </source>
</evidence>
<dbReference type="InterPro" id="IPR003615">
    <property type="entry name" value="HNH_nuc"/>
</dbReference>
<dbReference type="Proteomes" id="UP000832097">
    <property type="component" value="Chromosome"/>
</dbReference>
<organism evidence="3 4">
    <name type="scientific">Agromyces larvae</name>
    <dbReference type="NCBI Taxonomy" id="2929802"/>
    <lineage>
        <taxon>Bacteria</taxon>
        <taxon>Bacillati</taxon>
        <taxon>Actinomycetota</taxon>
        <taxon>Actinomycetes</taxon>
        <taxon>Micrococcales</taxon>
        <taxon>Microbacteriaceae</taxon>
        <taxon>Agromyces</taxon>
    </lineage>
</organism>
<dbReference type="CDD" id="cd00085">
    <property type="entry name" value="HNHc"/>
    <property type="match status" value="1"/>
</dbReference>
<feature type="region of interest" description="Disordered" evidence="1">
    <location>
        <begin position="239"/>
        <end position="283"/>
    </location>
</feature>
<accession>A0ABY4BV08</accession>
<dbReference type="SMART" id="SM00507">
    <property type="entry name" value="HNHc"/>
    <property type="match status" value="1"/>
</dbReference>